<keyword evidence="5" id="KW-0418">Kinase</keyword>
<dbReference type="EMBL" id="JBHSNW010000007">
    <property type="protein sequence ID" value="MFC5816719.1"/>
    <property type="molecule type" value="Genomic_DNA"/>
</dbReference>
<dbReference type="RefSeq" id="WP_219544115.1">
    <property type="nucleotide sequence ID" value="NZ_JAHKRN010000007.1"/>
</dbReference>
<feature type="domain" description="Histidine kinase/HSP90-like ATPase" evidence="8">
    <location>
        <begin position="794"/>
        <end position="898"/>
    </location>
</feature>
<evidence type="ECO:0000259" key="9">
    <source>
        <dbReference type="Pfam" id="PF08376"/>
    </source>
</evidence>
<feature type="domain" description="Nitrate/nitrite sensing protein" evidence="9">
    <location>
        <begin position="51"/>
        <end position="131"/>
    </location>
</feature>
<proteinExistence type="predicted"/>
<dbReference type="EC" id="2.7.13.3" evidence="2"/>
<gene>
    <name evidence="10" type="ORF">ACFPUY_16615</name>
</gene>
<keyword evidence="4" id="KW-0808">Transferase</keyword>
<protein>
    <recommendedName>
        <fullName evidence="2">histidine kinase</fullName>
        <ecNumber evidence="2">2.7.13.3</ecNumber>
    </recommendedName>
</protein>
<evidence type="ECO:0000256" key="2">
    <source>
        <dbReference type="ARBA" id="ARBA00012438"/>
    </source>
</evidence>
<dbReference type="PANTHER" id="PTHR45436:SF5">
    <property type="entry name" value="SENSOR HISTIDINE KINASE TRCS"/>
    <property type="match status" value="1"/>
</dbReference>
<feature type="region of interest" description="Disordered" evidence="6">
    <location>
        <begin position="477"/>
        <end position="496"/>
    </location>
</feature>
<keyword evidence="7" id="KW-1133">Transmembrane helix</keyword>
<evidence type="ECO:0000256" key="6">
    <source>
        <dbReference type="SAM" id="MobiDB-lite"/>
    </source>
</evidence>
<dbReference type="Pfam" id="PF02518">
    <property type="entry name" value="HATPase_c"/>
    <property type="match status" value="1"/>
</dbReference>
<evidence type="ECO:0000256" key="1">
    <source>
        <dbReference type="ARBA" id="ARBA00000085"/>
    </source>
</evidence>
<dbReference type="Proteomes" id="UP001596096">
    <property type="component" value="Unassembled WGS sequence"/>
</dbReference>
<feature type="compositionally biased region" description="Basic and acidic residues" evidence="6">
    <location>
        <begin position="601"/>
        <end position="615"/>
    </location>
</feature>
<feature type="compositionally biased region" description="Basic and acidic residues" evidence="6">
    <location>
        <begin position="542"/>
        <end position="551"/>
    </location>
</feature>
<comment type="caution">
    <text evidence="10">The sequence shown here is derived from an EMBL/GenBank/DDBJ whole genome shotgun (WGS) entry which is preliminary data.</text>
</comment>
<evidence type="ECO:0000256" key="3">
    <source>
        <dbReference type="ARBA" id="ARBA00022553"/>
    </source>
</evidence>
<feature type="compositionally biased region" description="Basic and acidic residues" evidence="6">
    <location>
        <begin position="576"/>
        <end position="591"/>
    </location>
</feature>
<dbReference type="InterPro" id="IPR013587">
    <property type="entry name" value="Nitrate/nitrite_sensing"/>
</dbReference>
<evidence type="ECO:0000313" key="11">
    <source>
        <dbReference type="Proteomes" id="UP001596096"/>
    </source>
</evidence>
<evidence type="ECO:0000259" key="8">
    <source>
        <dbReference type="Pfam" id="PF02518"/>
    </source>
</evidence>
<evidence type="ECO:0000256" key="4">
    <source>
        <dbReference type="ARBA" id="ARBA00022679"/>
    </source>
</evidence>
<dbReference type="InterPro" id="IPR003594">
    <property type="entry name" value="HATPase_dom"/>
</dbReference>
<keyword evidence="11" id="KW-1185">Reference proteome</keyword>
<accession>A0ABW1BVC6</accession>
<keyword evidence="7" id="KW-0812">Transmembrane</keyword>
<evidence type="ECO:0000313" key="10">
    <source>
        <dbReference type="EMBL" id="MFC5816719.1"/>
    </source>
</evidence>
<feature type="region of interest" description="Disordered" evidence="6">
    <location>
        <begin position="114"/>
        <end position="148"/>
    </location>
</feature>
<comment type="catalytic activity">
    <reaction evidence="1">
        <text>ATP + protein L-histidine = ADP + protein N-phospho-L-histidine.</text>
        <dbReference type="EC" id="2.7.13.3"/>
    </reaction>
</comment>
<evidence type="ECO:0000256" key="7">
    <source>
        <dbReference type="SAM" id="Phobius"/>
    </source>
</evidence>
<name>A0ABW1BVC6_9ACTN</name>
<keyword evidence="7" id="KW-0472">Membrane</keyword>
<dbReference type="PANTHER" id="PTHR45436">
    <property type="entry name" value="SENSOR HISTIDINE KINASE YKOH"/>
    <property type="match status" value="1"/>
</dbReference>
<feature type="transmembrane region" description="Helical" evidence="7">
    <location>
        <begin position="426"/>
        <end position="448"/>
    </location>
</feature>
<keyword evidence="3" id="KW-0597">Phosphoprotein</keyword>
<organism evidence="10 11">
    <name type="scientific">Nonomuraea harbinensis</name>
    <dbReference type="NCBI Taxonomy" id="1286938"/>
    <lineage>
        <taxon>Bacteria</taxon>
        <taxon>Bacillati</taxon>
        <taxon>Actinomycetota</taxon>
        <taxon>Actinomycetes</taxon>
        <taxon>Streptosporangiales</taxon>
        <taxon>Streptosporangiaceae</taxon>
        <taxon>Nonomuraea</taxon>
    </lineage>
</organism>
<feature type="region of interest" description="Disordered" evidence="6">
    <location>
        <begin position="512"/>
        <end position="615"/>
    </location>
</feature>
<dbReference type="Pfam" id="PF08376">
    <property type="entry name" value="NIT"/>
    <property type="match status" value="2"/>
</dbReference>
<evidence type="ECO:0000256" key="5">
    <source>
        <dbReference type="ARBA" id="ARBA00022777"/>
    </source>
</evidence>
<sequence length="912" mass="95955">MRVRTRLVLVLAVPTLLLITGMAAEAAARLHARADADATARHVTLVLAVQDLVHALQRERALLAALLAGEPRVRPDLAPARHATDHARSALSHLLATAPPTAYGPVGDALARLPTLDRPRTGTPALALSPDAPATPGGPLFRTRQATPAPTAPLVGPYGALVPPGAATLATTTDGVAPPTWDMTADGAANPTLDRTAEGASDPAVTPTQDAVAGTEGAEVAGVTSTQGLTGETEGVGAEIGASVGRRAPVDRGPKVRQDVFEAFTDMIMELTDGSFGTEVGRSDPSLLRRLQALEAISRAKEAAAQQRAVVTAAFATGAFTQGEYITFLEARASMTDALDRYRRTAGPEGVAALERTQRGAPAARTARLERRALAASPGTPLTVRTRTWLAASGAYADALRVVQHAAGREAHVLATAARERRTRHLTWLAGLGAAFLLVMGALGALMARSITRPLRRLTGEATALARHIATLEAADTPRLAVPGTPPSGRHAPGTRPAHLWRAYDASFPLPSARLPGAGNASYGRETRRAGTPGQPASRPTSDARTDHSREVPGLPFRVKQPLSDRAHSLSSKHPLRVEPTHENTTRDQHPLEVAPPYESTSRDKHLQGGEPPYESRFRLGEEPAQGTVLGFGGASSGGEGSDKVGGAIRNGGTAGEFARLAGALGDMHEAAVRIAAGRAAIRRDAAASLGELGTRHRDLVHRQLTFISVLQRDESDPAVLARLCELDRVTSRLRRNAESLLVLTGTRGQRRSSEPVPVDEVLRSVLAEVEEHHRVALRVVGRAHVRGPVVAEVAHMLAELMENALGYSPPESEVDVVSRAAEGECRVTISDYGMGMTAGELAAANARLRGEQSFLVAPTRCLGHHVVGRLAERLGVRVSLHPSPGRGVTAQVTLPEELLAVQPAEAVNGSR</sequence>
<reference evidence="11" key="1">
    <citation type="journal article" date="2019" name="Int. J. Syst. Evol. Microbiol.">
        <title>The Global Catalogue of Microorganisms (GCM) 10K type strain sequencing project: providing services to taxonomists for standard genome sequencing and annotation.</title>
        <authorList>
            <consortium name="The Broad Institute Genomics Platform"/>
            <consortium name="The Broad Institute Genome Sequencing Center for Infectious Disease"/>
            <person name="Wu L."/>
            <person name="Ma J."/>
        </authorList>
    </citation>
    <scope>NUCLEOTIDE SEQUENCE [LARGE SCALE GENOMIC DNA]</scope>
    <source>
        <strain evidence="11">CGMCC 4.7106</strain>
    </source>
</reference>
<dbReference type="InterPro" id="IPR050428">
    <property type="entry name" value="TCS_sensor_his_kinase"/>
</dbReference>
<feature type="domain" description="Nitrate/nitrite sensing protein" evidence="9">
    <location>
        <begin position="245"/>
        <end position="410"/>
    </location>
</feature>